<sequence length="353" mass="37142">MKSTWVRVVLSAASLALTVVLLLFLPRFVDTTWSAIGAQFGRLGPVDIVLLVVFWLASLLAYTFVMTAGLPGLTHAQALTLNGAGSAVSNVLPFGGGVGVALTFTMARGWGHPMRSIVAYTLVTGVWNTLFRFILPAVGIVCLVAAGQTPNGTVTSAAVAGAVSILVLVAVVASALFWPGAARLLGRVLDRLARLLPRRIRPGEHAASEALDRLRQNTADIIRTRWLQLSLGMTAFLGFQALLLVVCLHATGSYPGIAQTVAAFALSRVLTTALVTPSGAGIMEAGTAGFLVSMGVAQDSAVFAALIFGFFTYTIEIPFGALCLGAWAFLRRRNPQPPAQDDETPHAHPASRP</sequence>
<keyword evidence="2" id="KW-1003">Cell membrane</keyword>
<evidence type="ECO:0000256" key="2">
    <source>
        <dbReference type="ARBA" id="ARBA00022475"/>
    </source>
</evidence>
<evidence type="ECO:0000313" key="7">
    <source>
        <dbReference type="EMBL" id="RJL32678.1"/>
    </source>
</evidence>
<feature type="transmembrane region" description="Helical" evidence="6">
    <location>
        <begin position="6"/>
        <end position="25"/>
    </location>
</feature>
<dbReference type="Proteomes" id="UP000265768">
    <property type="component" value="Unassembled WGS sequence"/>
</dbReference>
<comment type="subcellular location">
    <subcellularLocation>
        <location evidence="1">Cell membrane</location>
        <topology evidence="1">Multi-pass membrane protein</topology>
    </subcellularLocation>
</comment>
<evidence type="ECO:0000256" key="3">
    <source>
        <dbReference type="ARBA" id="ARBA00022692"/>
    </source>
</evidence>
<comment type="caution">
    <text evidence="7">The sequence shown here is derived from an EMBL/GenBank/DDBJ whole genome shotgun (WGS) entry which is preliminary data.</text>
</comment>
<dbReference type="AlphaFoldDB" id="A0A3A4AS22"/>
<dbReference type="RefSeq" id="WP_119926926.1">
    <property type="nucleotide sequence ID" value="NZ_QZEY01000004.1"/>
</dbReference>
<accession>A0A3A4AS22</accession>
<keyword evidence="8" id="KW-1185">Reference proteome</keyword>
<evidence type="ECO:0000256" key="6">
    <source>
        <dbReference type="SAM" id="Phobius"/>
    </source>
</evidence>
<dbReference type="InterPro" id="IPR022791">
    <property type="entry name" value="L-PG_synthase/AglD"/>
</dbReference>
<gene>
    <name evidence="7" type="ORF">D5H75_14380</name>
</gene>
<dbReference type="Pfam" id="PF03706">
    <property type="entry name" value="LPG_synthase_TM"/>
    <property type="match status" value="1"/>
</dbReference>
<keyword evidence="3 6" id="KW-0812">Transmembrane</keyword>
<evidence type="ECO:0000256" key="4">
    <source>
        <dbReference type="ARBA" id="ARBA00022989"/>
    </source>
</evidence>
<feature type="transmembrane region" description="Helical" evidence="6">
    <location>
        <begin position="301"/>
        <end position="330"/>
    </location>
</feature>
<protein>
    <submittedName>
        <fullName evidence="7">UPF0104 family protein</fullName>
    </submittedName>
</protein>
<keyword evidence="4 6" id="KW-1133">Transmembrane helix</keyword>
<feature type="transmembrane region" description="Helical" evidence="6">
    <location>
        <begin position="158"/>
        <end position="178"/>
    </location>
</feature>
<evidence type="ECO:0000256" key="5">
    <source>
        <dbReference type="ARBA" id="ARBA00023136"/>
    </source>
</evidence>
<feature type="transmembrane region" description="Helical" evidence="6">
    <location>
        <begin position="231"/>
        <end position="251"/>
    </location>
</feature>
<dbReference type="EMBL" id="QZEY01000004">
    <property type="protein sequence ID" value="RJL32678.1"/>
    <property type="molecule type" value="Genomic_DNA"/>
</dbReference>
<evidence type="ECO:0000256" key="1">
    <source>
        <dbReference type="ARBA" id="ARBA00004651"/>
    </source>
</evidence>
<name>A0A3A4AS22_9ACTN</name>
<proteinExistence type="predicted"/>
<dbReference type="GO" id="GO:0005886">
    <property type="term" value="C:plasma membrane"/>
    <property type="evidence" value="ECO:0007669"/>
    <property type="project" value="UniProtKB-SubCell"/>
</dbReference>
<feature type="transmembrane region" description="Helical" evidence="6">
    <location>
        <begin position="46"/>
        <end position="65"/>
    </location>
</feature>
<feature type="transmembrane region" description="Helical" evidence="6">
    <location>
        <begin position="117"/>
        <end position="146"/>
    </location>
</feature>
<dbReference type="PANTHER" id="PTHR39087:SF2">
    <property type="entry name" value="UPF0104 MEMBRANE PROTEIN MJ1595"/>
    <property type="match status" value="1"/>
</dbReference>
<organism evidence="7 8">
    <name type="scientific">Bailinhaonella thermotolerans</name>
    <dbReference type="NCBI Taxonomy" id="1070861"/>
    <lineage>
        <taxon>Bacteria</taxon>
        <taxon>Bacillati</taxon>
        <taxon>Actinomycetota</taxon>
        <taxon>Actinomycetes</taxon>
        <taxon>Streptosporangiales</taxon>
        <taxon>Streptosporangiaceae</taxon>
        <taxon>Bailinhaonella</taxon>
    </lineage>
</organism>
<keyword evidence="5 6" id="KW-0472">Membrane</keyword>
<feature type="transmembrane region" description="Helical" evidence="6">
    <location>
        <begin position="85"/>
        <end position="105"/>
    </location>
</feature>
<reference evidence="7 8" key="1">
    <citation type="submission" date="2018-09" db="EMBL/GenBank/DDBJ databases">
        <title>YIM 75507 draft genome.</title>
        <authorList>
            <person name="Tang S."/>
            <person name="Feng Y."/>
        </authorList>
    </citation>
    <scope>NUCLEOTIDE SEQUENCE [LARGE SCALE GENOMIC DNA]</scope>
    <source>
        <strain evidence="7 8">YIM 75507</strain>
    </source>
</reference>
<evidence type="ECO:0000313" key="8">
    <source>
        <dbReference type="Proteomes" id="UP000265768"/>
    </source>
</evidence>
<dbReference type="PANTHER" id="PTHR39087">
    <property type="entry name" value="UPF0104 MEMBRANE PROTEIN MJ1595"/>
    <property type="match status" value="1"/>
</dbReference>
<dbReference type="OrthoDB" id="5182677at2"/>